<keyword evidence="3" id="KW-1185">Reference proteome</keyword>
<keyword evidence="2" id="KW-0223">Dioxygenase</keyword>
<dbReference type="AlphaFoldDB" id="A0A518EZQ8"/>
<dbReference type="Proteomes" id="UP000320390">
    <property type="component" value="Chromosome"/>
</dbReference>
<name>A0A518EZQ8_9BACT</name>
<dbReference type="Gene3D" id="2.60.120.620">
    <property type="entry name" value="q2cbj1_9rhob like domain"/>
    <property type="match status" value="1"/>
</dbReference>
<dbReference type="PANTHER" id="PTHR20883">
    <property type="entry name" value="PHYTANOYL-COA DIOXYGENASE DOMAIN CONTAINING 1"/>
    <property type="match status" value="1"/>
</dbReference>
<protein>
    <submittedName>
        <fullName evidence="2">Phytanoyl-CoA dioxygenase (PhyH)</fullName>
    </submittedName>
</protein>
<dbReference type="OrthoDB" id="9791262at2"/>
<accession>A0A518EZQ8</accession>
<sequence length="233" mass="25222">MNPSCEALQGLLESDGFAALEDLIAEPQRHALRRAFDSIRVGAGRRDGLELTPVRELATEVINDPRLAGFARAFAVRAILFDKTPEANWLVTWHQDTTIPVRARREVAGFTSWSEKDGVPSVRPPAGVLESMLTVRVELDGSSGTNGPLRVVPGSHRGGILIREEIESVRAVGREIECLVPAGGALLMRPLLLHASSRASSPGRRRVVHLEFASDALPGGLEWHAAIGRRAVP</sequence>
<dbReference type="GO" id="GO:0016706">
    <property type="term" value="F:2-oxoglutarate-dependent dioxygenase activity"/>
    <property type="evidence" value="ECO:0007669"/>
    <property type="project" value="UniProtKB-ARBA"/>
</dbReference>
<proteinExistence type="predicted"/>
<dbReference type="EMBL" id="CP036434">
    <property type="protein sequence ID" value="QDV09573.1"/>
    <property type="molecule type" value="Genomic_DNA"/>
</dbReference>
<keyword evidence="2" id="KW-0560">Oxidoreductase</keyword>
<organism evidence="2 3">
    <name type="scientific">Saltatorellus ferox</name>
    <dbReference type="NCBI Taxonomy" id="2528018"/>
    <lineage>
        <taxon>Bacteria</taxon>
        <taxon>Pseudomonadati</taxon>
        <taxon>Planctomycetota</taxon>
        <taxon>Planctomycetia</taxon>
        <taxon>Planctomycetia incertae sedis</taxon>
        <taxon>Saltatorellus</taxon>
    </lineage>
</organism>
<dbReference type="GO" id="GO:0005506">
    <property type="term" value="F:iron ion binding"/>
    <property type="evidence" value="ECO:0007669"/>
    <property type="project" value="UniProtKB-ARBA"/>
</dbReference>
<evidence type="ECO:0000313" key="3">
    <source>
        <dbReference type="Proteomes" id="UP000320390"/>
    </source>
</evidence>
<comment type="cofactor">
    <cofactor evidence="1">
        <name>Fe(2+)</name>
        <dbReference type="ChEBI" id="CHEBI:29033"/>
    </cofactor>
</comment>
<evidence type="ECO:0000256" key="1">
    <source>
        <dbReference type="ARBA" id="ARBA00001954"/>
    </source>
</evidence>
<reference evidence="2 3" key="1">
    <citation type="submission" date="2019-02" db="EMBL/GenBank/DDBJ databases">
        <title>Deep-cultivation of Planctomycetes and their phenomic and genomic characterization uncovers novel biology.</title>
        <authorList>
            <person name="Wiegand S."/>
            <person name="Jogler M."/>
            <person name="Boedeker C."/>
            <person name="Pinto D."/>
            <person name="Vollmers J."/>
            <person name="Rivas-Marin E."/>
            <person name="Kohn T."/>
            <person name="Peeters S.H."/>
            <person name="Heuer A."/>
            <person name="Rast P."/>
            <person name="Oberbeckmann S."/>
            <person name="Bunk B."/>
            <person name="Jeske O."/>
            <person name="Meyerdierks A."/>
            <person name="Storesund J.E."/>
            <person name="Kallscheuer N."/>
            <person name="Luecker S."/>
            <person name="Lage O.M."/>
            <person name="Pohl T."/>
            <person name="Merkel B.J."/>
            <person name="Hornburger P."/>
            <person name="Mueller R.-W."/>
            <person name="Bruemmer F."/>
            <person name="Labrenz M."/>
            <person name="Spormann A.M."/>
            <person name="Op den Camp H."/>
            <person name="Overmann J."/>
            <person name="Amann R."/>
            <person name="Jetten M.S.M."/>
            <person name="Mascher T."/>
            <person name="Medema M.H."/>
            <person name="Devos D.P."/>
            <person name="Kaster A.-K."/>
            <person name="Ovreas L."/>
            <person name="Rohde M."/>
            <person name="Galperin M.Y."/>
            <person name="Jogler C."/>
        </authorList>
    </citation>
    <scope>NUCLEOTIDE SEQUENCE [LARGE SCALE GENOMIC DNA]</scope>
    <source>
        <strain evidence="2 3">Poly30</strain>
    </source>
</reference>
<dbReference type="Pfam" id="PF05721">
    <property type="entry name" value="PhyH"/>
    <property type="match status" value="1"/>
</dbReference>
<evidence type="ECO:0000313" key="2">
    <source>
        <dbReference type="EMBL" id="QDV09573.1"/>
    </source>
</evidence>
<gene>
    <name evidence="2" type="ORF">Poly30_51310</name>
</gene>
<dbReference type="PANTHER" id="PTHR20883:SF48">
    <property type="entry name" value="ECTOINE DIOXYGENASE"/>
    <property type="match status" value="1"/>
</dbReference>
<dbReference type="InterPro" id="IPR008775">
    <property type="entry name" value="Phytyl_CoA_dOase-like"/>
</dbReference>
<dbReference type="SUPFAM" id="SSF51197">
    <property type="entry name" value="Clavaminate synthase-like"/>
    <property type="match status" value="1"/>
</dbReference>